<reference evidence="3" key="1">
    <citation type="submission" date="2018-05" db="EMBL/GenBank/DDBJ databases">
        <authorList>
            <person name="Lanie J.A."/>
            <person name="Ng W.-L."/>
            <person name="Kazmierczak K.M."/>
            <person name="Andrzejewski T.M."/>
            <person name="Davidsen T.M."/>
            <person name="Wayne K.J."/>
            <person name="Tettelin H."/>
            <person name="Glass J.I."/>
            <person name="Rusch D."/>
            <person name="Podicherti R."/>
            <person name="Tsui H.-C.T."/>
            <person name="Winkler M.E."/>
        </authorList>
    </citation>
    <scope>NUCLEOTIDE SEQUENCE</scope>
</reference>
<accession>A0A381VK64</accession>
<dbReference type="InterPro" id="IPR001509">
    <property type="entry name" value="Epimerase_deHydtase"/>
</dbReference>
<feature type="domain" description="NAD-dependent epimerase/dehydratase" evidence="2">
    <location>
        <begin position="2"/>
        <end position="167"/>
    </location>
</feature>
<evidence type="ECO:0000259" key="2">
    <source>
        <dbReference type="Pfam" id="PF01370"/>
    </source>
</evidence>
<organism evidence="3">
    <name type="scientific">marine metagenome</name>
    <dbReference type="NCBI Taxonomy" id="408172"/>
    <lineage>
        <taxon>unclassified sequences</taxon>
        <taxon>metagenomes</taxon>
        <taxon>ecological metagenomes</taxon>
    </lineage>
</organism>
<evidence type="ECO:0000256" key="1">
    <source>
        <dbReference type="ARBA" id="ARBA00007637"/>
    </source>
</evidence>
<dbReference type="SUPFAM" id="SSF51735">
    <property type="entry name" value="NAD(P)-binding Rossmann-fold domains"/>
    <property type="match status" value="1"/>
</dbReference>
<comment type="similarity">
    <text evidence="1">Belongs to the NAD(P)-dependent epimerase/dehydratase family.</text>
</comment>
<dbReference type="InterPro" id="IPR036291">
    <property type="entry name" value="NAD(P)-bd_dom_sf"/>
</dbReference>
<dbReference type="CDD" id="cd08946">
    <property type="entry name" value="SDR_e"/>
    <property type="match status" value="1"/>
</dbReference>
<dbReference type="PANTHER" id="PTHR43000">
    <property type="entry name" value="DTDP-D-GLUCOSE 4,6-DEHYDRATASE-RELATED"/>
    <property type="match status" value="1"/>
</dbReference>
<feature type="non-terminal residue" evidence="3">
    <location>
        <position position="1"/>
    </location>
</feature>
<name>A0A381VK64_9ZZZZ</name>
<dbReference type="Gene3D" id="3.40.50.720">
    <property type="entry name" value="NAD(P)-binding Rossmann-like Domain"/>
    <property type="match status" value="1"/>
</dbReference>
<gene>
    <name evidence="3" type="ORF">METZ01_LOCUS93448</name>
</gene>
<proteinExistence type="inferred from homology"/>
<dbReference type="AlphaFoldDB" id="A0A381VK64"/>
<dbReference type="EMBL" id="UINC01009036">
    <property type="protein sequence ID" value="SVA40594.1"/>
    <property type="molecule type" value="Genomic_DNA"/>
</dbReference>
<dbReference type="Pfam" id="PF01370">
    <property type="entry name" value="Epimerase"/>
    <property type="match status" value="1"/>
</dbReference>
<protein>
    <recommendedName>
        <fullName evidence="2">NAD-dependent epimerase/dehydratase domain-containing protein</fullName>
    </recommendedName>
</protein>
<sequence length="240" mass="26822">VGSVIRKSLESEYEITGLDLRYCEDVPTLVADSTDLKSILTAYEGIDTVIDLASEPSNFASWEIIYENNLRCTYNALEAARLAGVKRVIFASSNHATGMYENDNPYVKIVAGQYDGIDAGSFQRVTTDMPIRPDGPYGIGKAFGEAAGRFYSDEYGLSVICIRIGTLNKESRPSDLRQFATLLTHADLSRLIKSCIEGPDTVKFAIYYGVSNNKWRFWDIENSMIEIGYQPEDDAEFWRG</sequence>
<evidence type="ECO:0000313" key="3">
    <source>
        <dbReference type="EMBL" id="SVA40594.1"/>
    </source>
</evidence>